<feature type="region of interest" description="Disordered" evidence="1">
    <location>
        <begin position="109"/>
        <end position="151"/>
    </location>
</feature>
<keyword evidence="3" id="KW-1185">Reference proteome</keyword>
<feature type="compositionally biased region" description="Low complexity" evidence="1">
    <location>
        <begin position="183"/>
        <end position="199"/>
    </location>
</feature>
<evidence type="ECO:0000313" key="3">
    <source>
        <dbReference type="Proteomes" id="UP001302126"/>
    </source>
</evidence>
<reference evidence="2" key="2">
    <citation type="submission" date="2023-05" db="EMBL/GenBank/DDBJ databases">
        <authorList>
            <consortium name="Lawrence Berkeley National Laboratory"/>
            <person name="Steindorff A."/>
            <person name="Hensen N."/>
            <person name="Bonometti L."/>
            <person name="Westerberg I."/>
            <person name="Brannstrom I.O."/>
            <person name="Guillou S."/>
            <person name="Cros-Aarteil S."/>
            <person name="Calhoun S."/>
            <person name="Haridas S."/>
            <person name="Kuo A."/>
            <person name="Mondo S."/>
            <person name="Pangilinan J."/>
            <person name="Riley R."/>
            <person name="Labutti K."/>
            <person name="Andreopoulos B."/>
            <person name="Lipzen A."/>
            <person name="Chen C."/>
            <person name="Yanf M."/>
            <person name="Daum C."/>
            <person name="Ng V."/>
            <person name="Clum A."/>
            <person name="Ohm R."/>
            <person name="Martin F."/>
            <person name="Silar P."/>
            <person name="Natvig D."/>
            <person name="Lalanne C."/>
            <person name="Gautier V."/>
            <person name="Ament-Velasquez S.L."/>
            <person name="Kruys A."/>
            <person name="Hutchinson M.I."/>
            <person name="Powell A.J."/>
            <person name="Barry K."/>
            <person name="Miller A.N."/>
            <person name="Grigoriev I.V."/>
            <person name="Debuchy R."/>
            <person name="Gladieux P."/>
            <person name="Thoren M.H."/>
            <person name="Johannesson H."/>
        </authorList>
    </citation>
    <scope>NUCLEOTIDE SEQUENCE</scope>
    <source>
        <strain evidence="2">PSN309</strain>
    </source>
</reference>
<evidence type="ECO:0000313" key="2">
    <source>
        <dbReference type="EMBL" id="KAK4189860.1"/>
    </source>
</evidence>
<feature type="region of interest" description="Disordered" evidence="1">
    <location>
        <begin position="180"/>
        <end position="199"/>
    </location>
</feature>
<feature type="compositionally biased region" description="Gly residues" evidence="1">
    <location>
        <begin position="330"/>
        <end position="362"/>
    </location>
</feature>
<feature type="compositionally biased region" description="Gly residues" evidence="1">
    <location>
        <begin position="310"/>
        <end position="319"/>
    </location>
</feature>
<feature type="compositionally biased region" description="Polar residues" evidence="1">
    <location>
        <begin position="128"/>
        <end position="141"/>
    </location>
</feature>
<protein>
    <submittedName>
        <fullName evidence="2">Uncharacterized protein</fullName>
    </submittedName>
</protein>
<comment type="caution">
    <text evidence="2">The sequence shown here is derived from an EMBL/GenBank/DDBJ whole genome shotgun (WGS) entry which is preliminary data.</text>
</comment>
<reference evidence="2" key="1">
    <citation type="journal article" date="2023" name="Mol. Phylogenet. Evol.">
        <title>Genome-scale phylogeny and comparative genomics of the fungal order Sordariales.</title>
        <authorList>
            <person name="Hensen N."/>
            <person name="Bonometti L."/>
            <person name="Westerberg I."/>
            <person name="Brannstrom I.O."/>
            <person name="Guillou S."/>
            <person name="Cros-Aarteil S."/>
            <person name="Calhoun S."/>
            <person name="Haridas S."/>
            <person name="Kuo A."/>
            <person name="Mondo S."/>
            <person name="Pangilinan J."/>
            <person name="Riley R."/>
            <person name="LaButti K."/>
            <person name="Andreopoulos B."/>
            <person name="Lipzen A."/>
            <person name="Chen C."/>
            <person name="Yan M."/>
            <person name="Daum C."/>
            <person name="Ng V."/>
            <person name="Clum A."/>
            <person name="Steindorff A."/>
            <person name="Ohm R.A."/>
            <person name="Martin F."/>
            <person name="Silar P."/>
            <person name="Natvig D.O."/>
            <person name="Lalanne C."/>
            <person name="Gautier V."/>
            <person name="Ament-Velasquez S.L."/>
            <person name="Kruys A."/>
            <person name="Hutchinson M.I."/>
            <person name="Powell A.J."/>
            <person name="Barry K."/>
            <person name="Miller A.N."/>
            <person name="Grigoriev I.V."/>
            <person name="Debuchy R."/>
            <person name="Gladieux P."/>
            <person name="Hiltunen Thoren M."/>
            <person name="Johannesson H."/>
        </authorList>
    </citation>
    <scope>NUCLEOTIDE SEQUENCE</scope>
    <source>
        <strain evidence="2">PSN309</strain>
    </source>
</reference>
<organism evidence="2 3">
    <name type="scientific">Podospora australis</name>
    <dbReference type="NCBI Taxonomy" id="1536484"/>
    <lineage>
        <taxon>Eukaryota</taxon>
        <taxon>Fungi</taxon>
        <taxon>Dikarya</taxon>
        <taxon>Ascomycota</taxon>
        <taxon>Pezizomycotina</taxon>
        <taxon>Sordariomycetes</taxon>
        <taxon>Sordariomycetidae</taxon>
        <taxon>Sordariales</taxon>
        <taxon>Podosporaceae</taxon>
        <taxon>Podospora</taxon>
    </lineage>
</organism>
<feature type="region of interest" description="Disordered" evidence="1">
    <location>
        <begin position="310"/>
        <end position="362"/>
    </location>
</feature>
<dbReference type="AlphaFoldDB" id="A0AAN6WYY8"/>
<dbReference type="Proteomes" id="UP001302126">
    <property type="component" value="Unassembled WGS sequence"/>
</dbReference>
<evidence type="ECO:0000256" key="1">
    <source>
        <dbReference type="SAM" id="MobiDB-lite"/>
    </source>
</evidence>
<accession>A0AAN6WYY8</accession>
<name>A0AAN6WYY8_9PEZI</name>
<gene>
    <name evidence="2" type="ORF">QBC35DRAFT_122679</name>
</gene>
<dbReference type="EMBL" id="MU864371">
    <property type="protein sequence ID" value="KAK4189860.1"/>
    <property type="molecule type" value="Genomic_DNA"/>
</dbReference>
<feature type="compositionally biased region" description="Low complexity" evidence="1">
    <location>
        <begin position="51"/>
        <end position="81"/>
    </location>
</feature>
<feature type="region of interest" description="Disordered" evidence="1">
    <location>
        <begin position="1"/>
        <end position="96"/>
    </location>
</feature>
<sequence length="362" mass="40260">MNNNNNKTEWTRGFNDRSGIPSWLNDIPSEAGGESETRTTPSTFLHRQHTRQTQPQQSQYQWQHQPPAQLSQSQQYQYSPHRQPRQHHNPPSHQLYGETPVMQQFQKPFQQIQQQQTPAPSPIRPRQTRTQSQTLVPQSGGPSPPFDSRDPLTQAREKLFQNFARRCPAHNDTTHLSQLSLQPVSHQSSTPPSSSPEAASSCSRCQLVKEFISQPRHTHKFLTYTLLTISEVFSYEEMLAYLNEHIVSRIVAARQKGMLGQEKTYPVMEDYEKIVGKVRERKEVLEGAFGIGVMGIDRFGMVRDVKPDGPGGSGAGAGLSGSMDIDEGNGRGGGDGEIGARGGRGGSGRYEGSGTEGGRVIW</sequence>
<proteinExistence type="predicted"/>